<proteinExistence type="predicted"/>
<keyword evidence="2" id="KW-1185">Reference proteome</keyword>
<protein>
    <submittedName>
        <fullName evidence="1">Uncharacterized protein</fullName>
    </submittedName>
</protein>
<accession>A0A1H6HH21</accession>
<evidence type="ECO:0000313" key="2">
    <source>
        <dbReference type="Proteomes" id="UP000182983"/>
    </source>
</evidence>
<reference evidence="2" key="1">
    <citation type="submission" date="2016-10" db="EMBL/GenBank/DDBJ databases">
        <authorList>
            <person name="Varghese N."/>
            <person name="Submissions S."/>
        </authorList>
    </citation>
    <scope>NUCLEOTIDE SEQUENCE [LARGE SCALE GENOMIC DNA]</scope>
    <source>
        <strain evidence="2">DSM 13234</strain>
    </source>
</reference>
<name>A0A1H6HH21_MAGFU</name>
<dbReference type="Proteomes" id="UP000182983">
    <property type="component" value="Unassembled WGS sequence"/>
</dbReference>
<evidence type="ECO:0000313" key="1">
    <source>
        <dbReference type="EMBL" id="SEH35087.1"/>
    </source>
</evidence>
<organism evidence="1 2">
    <name type="scientific">Magnetospirillum fulvum</name>
    <name type="common">Rhodospirillum fulvum</name>
    <dbReference type="NCBI Taxonomy" id="1082"/>
    <lineage>
        <taxon>Bacteria</taxon>
        <taxon>Pseudomonadati</taxon>
        <taxon>Pseudomonadota</taxon>
        <taxon>Alphaproteobacteria</taxon>
        <taxon>Rhodospirillales</taxon>
        <taxon>Rhodospirillaceae</taxon>
        <taxon>Magnetospirillum</taxon>
    </lineage>
</organism>
<gene>
    <name evidence="1" type="ORF">SAMN04244559_01705</name>
</gene>
<sequence length="218" mass="23638">MVSHGAGGGRPFLWDARCRTPLATDPGGGAETRFVLPRKNGCRPYLVLLPVGFALPPPLPGARCALTAPFHPYLTPERSGDRRFTFCGTFPGVAPAGRYPAPCFRGARTFLPPGKARRAAVQPSGAARTINRADAAVTGRSGGGGFFSKVPRRSAPLPPSGAVGCSVIRRVCRFRPGKCPCFQAADRSATWNPRRDVLRRSWERHRRYCPVPRCRSSR</sequence>
<dbReference type="AlphaFoldDB" id="A0A1H6HH21"/>
<dbReference type="EMBL" id="FNWO01000006">
    <property type="protein sequence ID" value="SEH35087.1"/>
    <property type="molecule type" value="Genomic_DNA"/>
</dbReference>
<dbReference type="AntiFam" id="ANF00042">
    <property type="entry name" value="Antisense to RNaseP"/>
</dbReference>
<dbReference type="AntiFam" id="ANF00041">
    <property type="entry name" value="Antisense to RNaseP"/>
</dbReference>